<keyword evidence="1" id="KW-0175">Coiled coil</keyword>
<feature type="region of interest" description="Disordered" evidence="2">
    <location>
        <begin position="141"/>
        <end position="160"/>
    </location>
</feature>
<proteinExistence type="predicted"/>
<keyword evidence="3" id="KW-0472">Membrane</keyword>
<accession>A0A640KQ06</accession>
<feature type="transmembrane region" description="Helical" evidence="3">
    <location>
        <begin position="322"/>
        <end position="340"/>
    </location>
</feature>
<reference evidence="4" key="1">
    <citation type="submission" date="2019-11" db="EMBL/GenBank/DDBJ databases">
        <title>Leishmania tarentolae CDS.</title>
        <authorList>
            <person name="Goto Y."/>
            <person name="Yamagishi J."/>
        </authorList>
    </citation>
    <scope>NUCLEOTIDE SEQUENCE [LARGE SCALE GENOMIC DNA]</scope>
    <source>
        <strain evidence="4">Parrot Tar II</strain>
    </source>
</reference>
<evidence type="ECO:0000313" key="5">
    <source>
        <dbReference type="Proteomes" id="UP000419144"/>
    </source>
</evidence>
<dbReference type="AlphaFoldDB" id="A0A640KQ06"/>
<feature type="transmembrane region" description="Helical" evidence="3">
    <location>
        <begin position="197"/>
        <end position="221"/>
    </location>
</feature>
<feature type="transmembrane region" description="Helical" evidence="3">
    <location>
        <begin position="233"/>
        <end position="253"/>
    </location>
</feature>
<dbReference type="VEuPathDB" id="TriTrypDB:LtaPh_3309500"/>
<keyword evidence="3" id="KW-0812">Transmembrane</keyword>
<protein>
    <submittedName>
        <fullName evidence="4">Uncharacterized protein</fullName>
    </submittedName>
</protein>
<dbReference type="EMBL" id="BLBS01000051">
    <property type="protein sequence ID" value="GET91830.1"/>
    <property type="molecule type" value="Genomic_DNA"/>
</dbReference>
<dbReference type="Proteomes" id="UP000419144">
    <property type="component" value="Unassembled WGS sequence"/>
</dbReference>
<evidence type="ECO:0000256" key="2">
    <source>
        <dbReference type="SAM" id="MobiDB-lite"/>
    </source>
</evidence>
<feature type="transmembrane region" description="Helical" evidence="3">
    <location>
        <begin position="16"/>
        <end position="35"/>
    </location>
</feature>
<name>A0A640KQ06_LEITA</name>
<evidence type="ECO:0000256" key="1">
    <source>
        <dbReference type="SAM" id="Coils"/>
    </source>
</evidence>
<sequence length="341" mass="36688">MSSSPASTERANVKDVLVLAAAATTIVGYASSVYWERSIAPRLLRCRELTLEQEIAELEKEAEKICTASNLFEHGRLTRRVVRLRQELEAERRKRLAYECSVVRVFSPLLRVVPVASWLGRSTPDTEAVAAAPRRAGKAIADSKSGASADPFSTTTTSSPTSIYDDKYLNTAARRLVLLAISGLDVLWYNTTTIVKYLLRFGGALALLCTFGNQSGIMAVPLSFNEVLRYGDVGVIAPLLLNFSMYMPALVFAPPRSTVSANTHGSRGADADPGISHINFTETMQPASSASSVGALTSTASDAGAKASFQFAGNRFCASNGLVSWLLACYLACYLIVRVLA</sequence>
<keyword evidence="3" id="KW-1133">Transmembrane helix</keyword>
<comment type="caution">
    <text evidence="4">The sequence shown here is derived from an EMBL/GenBank/DDBJ whole genome shotgun (WGS) entry which is preliminary data.</text>
</comment>
<evidence type="ECO:0000256" key="3">
    <source>
        <dbReference type="SAM" id="Phobius"/>
    </source>
</evidence>
<evidence type="ECO:0000313" key="4">
    <source>
        <dbReference type="EMBL" id="GET91830.1"/>
    </source>
</evidence>
<dbReference type="OrthoDB" id="266359at2759"/>
<gene>
    <name evidence="4" type="ORF">LtaPh_3309500</name>
</gene>
<feature type="coiled-coil region" evidence="1">
    <location>
        <begin position="48"/>
        <end position="94"/>
    </location>
</feature>
<organism evidence="4 5">
    <name type="scientific">Leishmania tarentolae</name>
    <name type="common">Sauroleishmania tarentolae</name>
    <dbReference type="NCBI Taxonomy" id="5689"/>
    <lineage>
        <taxon>Eukaryota</taxon>
        <taxon>Discoba</taxon>
        <taxon>Euglenozoa</taxon>
        <taxon>Kinetoplastea</taxon>
        <taxon>Metakinetoplastina</taxon>
        <taxon>Trypanosomatida</taxon>
        <taxon>Trypanosomatidae</taxon>
        <taxon>Leishmaniinae</taxon>
        <taxon>Leishmania</taxon>
        <taxon>lizard Leishmania</taxon>
    </lineage>
</organism>
<keyword evidence="5" id="KW-1185">Reference proteome</keyword>